<dbReference type="RefSeq" id="WP_160130632.1">
    <property type="nucleotide sequence ID" value="NZ_CP019288.1"/>
</dbReference>
<dbReference type="GO" id="GO:0006298">
    <property type="term" value="P:mismatch repair"/>
    <property type="evidence" value="ECO:0007669"/>
    <property type="project" value="TreeGrafter"/>
</dbReference>
<dbReference type="GO" id="GO:1904047">
    <property type="term" value="F:S-adenosyl-L-methionine binding"/>
    <property type="evidence" value="ECO:0007669"/>
    <property type="project" value="TreeGrafter"/>
</dbReference>
<sequence length="261" mass="30022">MKTPITYYGGKTTLLSKIIPLIPQHRIYTESFFGGGAVFFAKVPSESEIINDTNNMVINFYDVCKTDFENLKAKIEATLFSRATYTVAFTMYRMPHLFSKLQQAWAFYIATNMGFACKIGSWGFDKYGKRLKAMQNKKIRFDGNIPKRLLNTQIENNDACKVIETYDTEDAFHYVDPPYFNANMGHYDGYTEADYIKLLETLSTVKGKFLLSSYPSDILDRYVTKNDWYTKTVDKPLVASNGANFTKRKRKIEVLTANYPL</sequence>
<dbReference type="GO" id="GO:0032259">
    <property type="term" value="P:methylation"/>
    <property type="evidence" value="ECO:0007669"/>
    <property type="project" value="UniProtKB-KW"/>
</dbReference>
<evidence type="ECO:0000313" key="5">
    <source>
        <dbReference type="Proteomes" id="UP000464657"/>
    </source>
</evidence>
<dbReference type="REBASE" id="368951">
    <property type="entry name" value="M.Kan3317ORF34510P"/>
</dbReference>
<dbReference type="PRINTS" id="PR00505">
    <property type="entry name" value="D12N6MTFRASE"/>
</dbReference>
<evidence type="ECO:0008006" key="6">
    <source>
        <dbReference type="Google" id="ProtNLM"/>
    </source>
</evidence>
<keyword evidence="5" id="KW-1185">Reference proteome</keyword>
<evidence type="ECO:0000256" key="2">
    <source>
        <dbReference type="ARBA" id="ARBA00022679"/>
    </source>
</evidence>
<dbReference type="Proteomes" id="UP000464657">
    <property type="component" value="Chromosome"/>
</dbReference>
<dbReference type="PANTHER" id="PTHR30481">
    <property type="entry name" value="DNA ADENINE METHYLASE"/>
    <property type="match status" value="1"/>
</dbReference>
<dbReference type="InterPro" id="IPR029063">
    <property type="entry name" value="SAM-dependent_MTases_sf"/>
</dbReference>
<reference evidence="4 5" key="1">
    <citation type="journal article" date="2013" name="Int. J. Syst. Evol. Microbiol.">
        <title>Kordia antarctica sp. nov., isolated from Antarctic seawater.</title>
        <authorList>
            <person name="Baek K."/>
            <person name="Choi A."/>
            <person name="Kang I."/>
            <person name="Lee K."/>
            <person name="Cho J.C."/>
        </authorList>
    </citation>
    <scope>NUCLEOTIDE SEQUENCE [LARGE SCALE GENOMIC DNA]</scope>
    <source>
        <strain evidence="4 5">IMCC3317</strain>
    </source>
</reference>
<keyword evidence="1" id="KW-0489">Methyltransferase</keyword>
<proteinExistence type="predicted"/>
<evidence type="ECO:0000256" key="1">
    <source>
        <dbReference type="ARBA" id="ARBA00022603"/>
    </source>
</evidence>
<dbReference type="KEGG" id="kan:IMCC3317_34510"/>
<dbReference type="PANTHER" id="PTHR30481:SF4">
    <property type="entry name" value="SITE-SPECIFIC DNA-METHYLTRANSFERASE (ADENINE-SPECIFIC)"/>
    <property type="match status" value="1"/>
</dbReference>
<dbReference type="GO" id="GO:0009007">
    <property type="term" value="F:site-specific DNA-methyltransferase (adenine-specific) activity"/>
    <property type="evidence" value="ECO:0007669"/>
    <property type="project" value="UniProtKB-EC"/>
</dbReference>
<dbReference type="InterPro" id="IPR012327">
    <property type="entry name" value="MeTrfase_D12"/>
</dbReference>
<dbReference type="AlphaFoldDB" id="A0A7L4ZNM0"/>
<name>A0A7L4ZNM0_9FLAO</name>
<accession>A0A7L4ZNM0</accession>
<dbReference type="OrthoDB" id="9805629at2"/>
<evidence type="ECO:0000313" key="4">
    <source>
        <dbReference type="EMBL" id="QHI38067.1"/>
    </source>
</evidence>
<dbReference type="Gene3D" id="3.40.50.150">
    <property type="entry name" value="Vaccinia Virus protein VP39"/>
    <property type="match status" value="2"/>
</dbReference>
<dbReference type="PIRSF" id="PIRSF000398">
    <property type="entry name" value="M_m6A_EcoRV"/>
    <property type="match status" value="1"/>
</dbReference>
<keyword evidence="2" id="KW-0808">Transferase</keyword>
<dbReference type="Pfam" id="PF02086">
    <property type="entry name" value="MethyltransfD12"/>
    <property type="match status" value="1"/>
</dbReference>
<dbReference type="EMBL" id="CP019288">
    <property type="protein sequence ID" value="QHI38067.1"/>
    <property type="molecule type" value="Genomic_DNA"/>
</dbReference>
<evidence type="ECO:0000256" key="3">
    <source>
        <dbReference type="ARBA" id="ARBA00022691"/>
    </source>
</evidence>
<protein>
    <recommendedName>
        <fullName evidence="6">Site-specific DNA-methyltransferase (adenine-specific)</fullName>
    </recommendedName>
</protein>
<dbReference type="GO" id="GO:0009307">
    <property type="term" value="P:DNA restriction-modification system"/>
    <property type="evidence" value="ECO:0007669"/>
    <property type="project" value="InterPro"/>
</dbReference>
<organism evidence="4 5">
    <name type="scientific">Kordia antarctica</name>
    <dbReference type="NCBI Taxonomy" id="1218801"/>
    <lineage>
        <taxon>Bacteria</taxon>
        <taxon>Pseudomonadati</taxon>
        <taxon>Bacteroidota</taxon>
        <taxon>Flavobacteriia</taxon>
        <taxon>Flavobacteriales</taxon>
        <taxon>Flavobacteriaceae</taxon>
        <taxon>Kordia</taxon>
    </lineage>
</organism>
<dbReference type="GO" id="GO:0043565">
    <property type="term" value="F:sequence-specific DNA binding"/>
    <property type="evidence" value="ECO:0007669"/>
    <property type="project" value="TreeGrafter"/>
</dbReference>
<dbReference type="InterPro" id="IPR012263">
    <property type="entry name" value="M_m6A_EcoRV"/>
</dbReference>
<gene>
    <name evidence="4" type="ORF">IMCC3317_34510</name>
</gene>
<keyword evidence="3" id="KW-0949">S-adenosyl-L-methionine</keyword>
<dbReference type="SUPFAM" id="SSF53335">
    <property type="entry name" value="S-adenosyl-L-methionine-dependent methyltransferases"/>
    <property type="match status" value="1"/>
</dbReference>